<proteinExistence type="predicted"/>
<dbReference type="eggNOG" id="COG0784">
    <property type="taxonomic scope" value="Bacteria"/>
</dbReference>
<dbReference type="EMBL" id="CP000749">
    <property type="protein sequence ID" value="ABR69548.1"/>
    <property type="molecule type" value="Genomic_DNA"/>
</dbReference>
<dbReference type="STRING" id="400668.Mmwyl1_0614"/>
<keyword evidence="2 3" id="KW-0597">Phosphoprotein</keyword>
<evidence type="ECO:0000256" key="2">
    <source>
        <dbReference type="ARBA" id="ARBA00022553"/>
    </source>
</evidence>
<dbReference type="GO" id="GO:0000160">
    <property type="term" value="P:phosphorelay signal transduction system"/>
    <property type="evidence" value="ECO:0007669"/>
    <property type="project" value="InterPro"/>
</dbReference>
<dbReference type="SUPFAM" id="SSF52172">
    <property type="entry name" value="CheY-like"/>
    <property type="match status" value="1"/>
</dbReference>
<sequence>MALINKRVVMGTRVLICDDSKIARKQLARILPTDWDVEVGFAEDGQEALDILSTADFDILFLDLNMPVKDGYETLEALKSFNKSPAVIVVSGDVQPKAIQRVKNLGAVAFHKKPASAEDLRSLLISLGLFSVADDSQKTVDEQPTAAEQFTLNDCLQEVSNIAMGRAASVLAEMLNVFIKLPVPKVNILEVSELQMALDYSVKEDSCSAVSQGFVGSGIAFETLLIFSDSSFPDMAKLLNVTEAIDSIVEVELLMDVSSVLVGPFIDAFGKQLNIDFSHSHPALLAQHAKVSDLVDAKRAKWKRTLSVEIVYEVENYQISCDLMMLFTEDSVSVLENLLSYLVEEE</sequence>
<evidence type="ECO:0000256" key="3">
    <source>
        <dbReference type="PROSITE-ProRule" id="PRU00169"/>
    </source>
</evidence>
<dbReference type="Gene3D" id="3.40.1550.10">
    <property type="entry name" value="CheC-like"/>
    <property type="match status" value="1"/>
</dbReference>
<dbReference type="eggNOG" id="COG1776">
    <property type="taxonomic scope" value="Bacteria"/>
</dbReference>
<dbReference type="InterPro" id="IPR011006">
    <property type="entry name" value="CheY-like_superfamily"/>
</dbReference>
<dbReference type="PANTHER" id="PTHR44591">
    <property type="entry name" value="STRESS RESPONSE REGULATOR PROTEIN 1"/>
    <property type="match status" value="1"/>
</dbReference>
<name>A6VSW9_MARMS</name>
<feature type="domain" description="Response regulatory" evidence="4">
    <location>
        <begin position="13"/>
        <end position="128"/>
    </location>
</feature>
<dbReference type="PANTHER" id="PTHR44591:SF24">
    <property type="entry name" value="PROTEIN-GLUTAMATE METHYLESTERASE_PROTEIN-GLUTAMINE GLUTAMINASE 1"/>
    <property type="match status" value="1"/>
</dbReference>
<dbReference type="CDD" id="cd17910">
    <property type="entry name" value="CheC_ClassII"/>
    <property type="match status" value="1"/>
</dbReference>
<dbReference type="InterPro" id="IPR028976">
    <property type="entry name" value="CheC-like_sf"/>
</dbReference>
<dbReference type="AlphaFoldDB" id="A6VSW9"/>
<feature type="modified residue" description="4-aspartylphosphate" evidence="3">
    <location>
        <position position="63"/>
    </location>
</feature>
<evidence type="ECO:0000256" key="1">
    <source>
        <dbReference type="ARBA" id="ARBA00022500"/>
    </source>
</evidence>
<gene>
    <name evidence="5" type="ordered locus">Mmwyl1_0614</name>
</gene>
<dbReference type="SUPFAM" id="SSF103039">
    <property type="entry name" value="CheC-like"/>
    <property type="match status" value="1"/>
</dbReference>
<dbReference type="CDD" id="cd17593">
    <property type="entry name" value="REC_CheC-like"/>
    <property type="match status" value="1"/>
</dbReference>
<evidence type="ECO:0000313" key="5">
    <source>
        <dbReference type="EMBL" id="ABR69548.1"/>
    </source>
</evidence>
<accession>A6VSW9</accession>
<organism evidence="5">
    <name type="scientific">Marinomonas sp. (strain MWYL1)</name>
    <dbReference type="NCBI Taxonomy" id="400668"/>
    <lineage>
        <taxon>Bacteria</taxon>
        <taxon>Pseudomonadati</taxon>
        <taxon>Pseudomonadota</taxon>
        <taxon>Gammaproteobacteria</taxon>
        <taxon>Oceanospirillales</taxon>
        <taxon>Oceanospirillaceae</taxon>
        <taxon>Marinomonas</taxon>
    </lineage>
</organism>
<dbReference type="SMART" id="SM00448">
    <property type="entry name" value="REC"/>
    <property type="match status" value="1"/>
</dbReference>
<dbReference type="Pfam" id="PF00072">
    <property type="entry name" value="Response_reg"/>
    <property type="match status" value="1"/>
</dbReference>
<dbReference type="HOGENOM" id="CLU_848985_0_0_6"/>
<reference evidence="5" key="1">
    <citation type="submission" date="2007-06" db="EMBL/GenBank/DDBJ databases">
        <title>Complete sequence of Marinomonas sp. MWYL1.</title>
        <authorList>
            <consortium name="US DOE Joint Genome Institute"/>
            <person name="Copeland A."/>
            <person name="Lucas S."/>
            <person name="Lapidus A."/>
            <person name="Barry K."/>
            <person name="Glavina del Rio T."/>
            <person name="Dalin E."/>
            <person name="Tice H."/>
            <person name="Pitluck S."/>
            <person name="Kiss H."/>
            <person name="Brettin T."/>
            <person name="Bruce D."/>
            <person name="Detter J.C."/>
            <person name="Han C."/>
            <person name="Schmutz J."/>
            <person name="Larimer F."/>
            <person name="Land M."/>
            <person name="Hauser L."/>
            <person name="Kyrpides N."/>
            <person name="Kim E."/>
            <person name="Johnston A.W.B."/>
            <person name="Todd J.D."/>
            <person name="Rogers R."/>
            <person name="Wexler M."/>
            <person name="Bond P.L."/>
            <person name="Li Y."/>
            <person name="Richardson P."/>
        </authorList>
    </citation>
    <scope>NUCLEOTIDE SEQUENCE [LARGE SCALE GENOMIC DNA]</scope>
    <source>
        <strain evidence="5">MWYL1</strain>
    </source>
</reference>
<keyword evidence="1" id="KW-0145">Chemotaxis</keyword>
<dbReference type="Gene3D" id="3.40.50.2300">
    <property type="match status" value="1"/>
</dbReference>
<dbReference type="GO" id="GO:0006935">
    <property type="term" value="P:chemotaxis"/>
    <property type="evidence" value="ECO:0007669"/>
    <property type="project" value="UniProtKB-KW"/>
</dbReference>
<dbReference type="PROSITE" id="PS50110">
    <property type="entry name" value="RESPONSE_REGULATORY"/>
    <property type="match status" value="1"/>
</dbReference>
<dbReference type="KEGG" id="mmw:Mmwyl1_0614"/>
<dbReference type="InterPro" id="IPR001789">
    <property type="entry name" value="Sig_transdc_resp-reg_receiver"/>
</dbReference>
<dbReference type="InterPro" id="IPR050595">
    <property type="entry name" value="Bact_response_regulator"/>
</dbReference>
<evidence type="ECO:0000259" key="4">
    <source>
        <dbReference type="PROSITE" id="PS50110"/>
    </source>
</evidence>
<protein>
    <submittedName>
        <fullName evidence="5">Response regulator receiver protein</fullName>
    </submittedName>
</protein>